<sequence length="137" mass="14511">MTSRAGPSPGPGDGGDRVAGAVPELPPDTAEELRESAEDLYENAPCGYLSTLMDGTIVKVNATLLDWLGRTREELVGRRSFPDLLTVGGRLYHETHFAPLLHMQGHLGGIALEMRTADGCRCWSPPGSGTPPTAAPC</sequence>
<evidence type="ECO:0000256" key="1">
    <source>
        <dbReference type="SAM" id="MobiDB-lite"/>
    </source>
</evidence>
<feature type="region of interest" description="Disordered" evidence="1">
    <location>
        <begin position="1"/>
        <end position="34"/>
    </location>
</feature>
<gene>
    <name evidence="3" type="ORF">GCM10010420_06690</name>
</gene>
<dbReference type="SMART" id="SM00091">
    <property type="entry name" value="PAS"/>
    <property type="match status" value="1"/>
</dbReference>
<dbReference type="EMBL" id="BAAATJ010000002">
    <property type="protein sequence ID" value="GAA2386570.1"/>
    <property type="molecule type" value="Genomic_DNA"/>
</dbReference>
<dbReference type="InterPro" id="IPR035965">
    <property type="entry name" value="PAS-like_dom_sf"/>
</dbReference>
<dbReference type="SUPFAM" id="SSF55785">
    <property type="entry name" value="PYP-like sensor domain (PAS domain)"/>
    <property type="match status" value="1"/>
</dbReference>
<reference evidence="4" key="1">
    <citation type="journal article" date="2019" name="Int. J. Syst. Evol. Microbiol.">
        <title>The Global Catalogue of Microorganisms (GCM) 10K type strain sequencing project: providing services to taxonomists for standard genome sequencing and annotation.</title>
        <authorList>
            <consortium name="The Broad Institute Genomics Platform"/>
            <consortium name="The Broad Institute Genome Sequencing Center for Infectious Disease"/>
            <person name="Wu L."/>
            <person name="Ma J."/>
        </authorList>
    </citation>
    <scope>NUCLEOTIDE SEQUENCE [LARGE SCALE GENOMIC DNA]</scope>
    <source>
        <strain evidence="4">JCM 6921</strain>
    </source>
</reference>
<dbReference type="PROSITE" id="PS50112">
    <property type="entry name" value="PAS"/>
    <property type="match status" value="1"/>
</dbReference>
<dbReference type="InterPro" id="IPR000014">
    <property type="entry name" value="PAS"/>
</dbReference>
<feature type="domain" description="PAS" evidence="2">
    <location>
        <begin position="33"/>
        <end position="85"/>
    </location>
</feature>
<accession>A0ABP5URY5</accession>
<name>A0ABP5URY5_9ACTN</name>
<evidence type="ECO:0000259" key="2">
    <source>
        <dbReference type="PROSITE" id="PS50112"/>
    </source>
</evidence>
<dbReference type="CDD" id="cd00130">
    <property type="entry name" value="PAS"/>
    <property type="match status" value="1"/>
</dbReference>
<organism evidence="3 4">
    <name type="scientific">Streptomyces glaucosporus</name>
    <dbReference type="NCBI Taxonomy" id="284044"/>
    <lineage>
        <taxon>Bacteria</taxon>
        <taxon>Bacillati</taxon>
        <taxon>Actinomycetota</taxon>
        <taxon>Actinomycetes</taxon>
        <taxon>Kitasatosporales</taxon>
        <taxon>Streptomycetaceae</taxon>
        <taxon>Streptomyces</taxon>
    </lineage>
</organism>
<proteinExistence type="predicted"/>
<dbReference type="Proteomes" id="UP001500058">
    <property type="component" value="Unassembled WGS sequence"/>
</dbReference>
<protein>
    <recommendedName>
        <fullName evidence="2">PAS domain-containing protein</fullName>
    </recommendedName>
</protein>
<evidence type="ECO:0000313" key="4">
    <source>
        <dbReference type="Proteomes" id="UP001500058"/>
    </source>
</evidence>
<keyword evidence="4" id="KW-1185">Reference proteome</keyword>
<comment type="caution">
    <text evidence="3">The sequence shown here is derived from an EMBL/GenBank/DDBJ whole genome shotgun (WGS) entry which is preliminary data.</text>
</comment>
<evidence type="ECO:0000313" key="3">
    <source>
        <dbReference type="EMBL" id="GAA2386570.1"/>
    </source>
</evidence>
<dbReference type="Gene3D" id="3.30.450.20">
    <property type="entry name" value="PAS domain"/>
    <property type="match status" value="1"/>
</dbReference>